<dbReference type="Pfam" id="PF01266">
    <property type="entry name" value="DAO"/>
    <property type="match status" value="1"/>
</dbReference>
<dbReference type="SUPFAM" id="SSF51905">
    <property type="entry name" value="FAD/NAD(P)-binding domain"/>
    <property type="match status" value="1"/>
</dbReference>
<comment type="catalytic activity">
    <reaction evidence="8 9">
        <text>a quinone + sn-glycerol 3-phosphate = dihydroxyacetone phosphate + a quinol</text>
        <dbReference type="Rhea" id="RHEA:18977"/>
        <dbReference type="ChEBI" id="CHEBI:24646"/>
        <dbReference type="ChEBI" id="CHEBI:57597"/>
        <dbReference type="ChEBI" id="CHEBI:57642"/>
        <dbReference type="ChEBI" id="CHEBI:132124"/>
        <dbReference type="EC" id="1.1.5.3"/>
    </reaction>
</comment>
<sequence>MVNNLKGVVKMVQLFSAFDRETIERNLQEEKFDLVIVGGGITGAGIALDATARGMSVALVEMGDFASGTSSRSTKLVHGGLRYLQQFEIKEVADLGKERAIVYENGPHVTTPEWMMLPFHKGGNMGKTTASFGIRLYDYLAGVKKNERRKILSAKETLAKNPFVKKEGLKGSGYYVEYRTDDARLTIEVMKKAVELGANAINYTKAEHFLYDDNKQVVGITVTDLLSGKAYDIKGHRVINAAGPWVDKVRKLDYATNNKHLRLTKGIHLVIDKQKFPMEQAVYFDTPDGRMVFAIPRDKKVYVGTTDTVYEETVINPKALESDHNYVIKAINYMFPDVHITEKDIESSWAGVRPLIYEEGKDPSEISRKDEVWFSESGLITMAGGKLTGYRKMAEKLLDDVSKNLAKETGKKYKPVQTKHLPISGGDIGGSEQLEAFLSKKAKEGNNRFGWTLEEGREIAKRFGSNIDQLFTYAQEHKDTNETTLPNSLYAELRYSIQHEAVTTPVDFLLRRTGYLLFDMPYLLEWKDAVVDEMAKQFHWDEETKQTYIEELNTQINDAREPADWHDR</sequence>
<comment type="similarity">
    <text evidence="3 9">Belongs to the FAD-dependent glycerol-3-phosphate dehydrogenase family.</text>
</comment>
<keyword evidence="7 9" id="KW-0560">Oxidoreductase</keyword>
<dbReference type="Pfam" id="PF16901">
    <property type="entry name" value="DAO_C"/>
    <property type="match status" value="1"/>
</dbReference>
<accession>A0AAX2DN99</accession>
<dbReference type="InterPro" id="IPR006076">
    <property type="entry name" value="FAD-dep_OxRdtase"/>
</dbReference>
<dbReference type="SUPFAM" id="SSF54373">
    <property type="entry name" value="FAD-linked reductases, C-terminal domain"/>
    <property type="match status" value="1"/>
</dbReference>
<dbReference type="GO" id="GO:0004368">
    <property type="term" value="F:glycerol-3-phosphate dehydrogenase (quinone) activity"/>
    <property type="evidence" value="ECO:0007669"/>
    <property type="project" value="UniProtKB-EC"/>
</dbReference>
<organism evidence="12 13">
    <name type="scientific">Listeria ivanovii</name>
    <dbReference type="NCBI Taxonomy" id="1638"/>
    <lineage>
        <taxon>Bacteria</taxon>
        <taxon>Bacillati</taxon>
        <taxon>Bacillota</taxon>
        <taxon>Bacilli</taxon>
        <taxon>Bacillales</taxon>
        <taxon>Listeriaceae</taxon>
        <taxon>Listeria</taxon>
    </lineage>
</organism>
<dbReference type="PROSITE" id="PS00978">
    <property type="entry name" value="FAD_G3PDH_2"/>
    <property type="match status" value="1"/>
</dbReference>
<evidence type="ECO:0000256" key="3">
    <source>
        <dbReference type="ARBA" id="ARBA00007330"/>
    </source>
</evidence>
<comment type="pathway">
    <text evidence="2">Polyol metabolism; glycerol degradation via glycerol kinase pathway; glycerone phosphate from sn-glycerol 3-phosphate (aerobic route): step 1/1.</text>
</comment>
<evidence type="ECO:0000256" key="8">
    <source>
        <dbReference type="ARBA" id="ARBA00049055"/>
    </source>
</evidence>
<evidence type="ECO:0000256" key="7">
    <source>
        <dbReference type="ARBA" id="ARBA00023002"/>
    </source>
</evidence>
<comment type="cofactor">
    <cofactor evidence="1 9">
        <name>FAD</name>
        <dbReference type="ChEBI" id="CHEBI:57692"/>
    </cofactor>
</comment>
<comment type="caution">
    <text evidence="12">The sequence shown here is derived from an EMBL/GenBank/DDBJ whole genome shotgun (WGS) entry which is preliminary data.</text>
</comment>
<dbReference type="Gene3D" id="3.50.50.60">
    <property type="entry name" value="FAD/NAD(P)-binding domain"/>
    <property type="match status" value="1"/>
</dbReference>
<evidence type="ECO:0000259" key="10">
    <source>
        <dbReference type="Pfam" id="PF01266"/>
    </source>
</evidence>
<dbReference type="GO" id="GO:0006071">
    <property type="term" value="P:glycerol metabolic process"/>
    <property type="evidence" value="ECO:0007669"/>
    <property type="project" value="UniProtKB-KW"/>
</dbReference>
<dbReference type="InterPro" id="IPR000447">
    <property type="entry name" value="G3P_DH_FAD-dep"/>
</dbReference>
<dbReference type="AlphaFoldDB" id="A0AAX2DN99"/>
<name>A0AAX2DN99_LISIV</name>
<evidence type="ECO:0000313" key="13">
    <source>
        <dbReference type="Proteomes" id="UP000183610"/>
    </source>
</evidence>
<keyword evidence="5" id="KW-0319">Glycerol metabolism</keyword>
<evidence type="ECO:0000256" key="5">
    <source>
        <dbReference type="ARBA" id="ARBA00022798"/>
    </source>
</evidence>
<evidence type="ECO:0000256" key="4">
    <source>
        <dbReference type="ARBA" id="ARBA00022630"/>
    </source>
</evidence>
<dbReference type="EMBL" id="FNMX01000004">
    <property type="protein sequence ID" value="SDW50474.1"/>
    <property type="molecule type" value="Genomic_DNA"/>
</dbReference>
<evidence type="ECO:0000256" key="6">
    <source>
        <dbReference type="ARBA" id="ARBA00022827"/>
    </source>
</evidence>
<keyword evidence="6" id="KW-0274">FAD</keyword>
<evidence type="ECO:0000259" key="11">
    <source>
        <dbReference type="Pfam" id="PF16901"/>
    </source>
</evidence>
<dbReference type="PROSITE" id="PS00977">
    <property type="entry name" value="FAD_G3PDH_1"/>
    <property type="match status" value="1"/>
</dbReference>
<dbReference type="GO" id="GO:0009331">
    <property type="term" value="C:glycerol-3-phosphate dehydrogenase (FAD) complex"/>
    <property type="evidence" value="ECO:0007669"/>
    <property type="project" value="UniProtKB-UniRule"/>
</dbReference>
<dbReference type="PRINTS" id="PR01001">
    <property type="entry name" value="FADG3PDH"/>
</dbReference>
<dbReference type="Gene3D" id="1.10.8.870">
    <property type="entry name" value="Alpha-glycerophosphate oxidase, cap domain"/>
    <property type="match status" value="1"/>
</dbReference>
<dbReference type="InterPro" id="IPR038299">
    <property type="entry name" value="DAO_C_sf"/>
</dbReference>
<dbReference type="InterPro" id="IPR031656">
    <property type="entry name" value="DAO_C"/>
</dbReference>
<evidence type="ECO:0000313" key="12">
    <source>
        <dbReference type="EMBL" id="SDW50474.1"/>
    </source>
</evidence>
<gene>
    <name evidence="12" type="ORF">SAMN05421782_10456</name>
</gene>
<dbReference type="InterPro" id="IPR036188">
    <property type="entry name" value="FAD/NAD-bd_sf"/>
</dbReference>
<evidence type="ECO:0000256" key="1">
    <source>
        <dbReference type="ARBA" id="ARBA00001974"/>
    </source>
</evidence>
<dbReference type="Gene3D" id="3.30.9.10">
    <property type="entry name" value="D-Amino Acid Oxidase, subunit A, domain 2"/>
    <property type="match status" value="1"/>
</dbReference>
<dbReference type="PANTHER" id="PTHR11985:SF35">
    <property type="entry name" value="ANAEROBIC GLYCEROL-3-PHOSPHATE DEHYDROGENASE SUBUNIT A"/>
    <property type="match status" value="1"/>
</dbReference>
<protein>
    <recommendedName>
        <fullName evidence="9">Glycerol-3-phosphate dehydrogenase</fullName>
        <ecNumber evidence="9">1.1.5.3</ecNumber>
    </recommendedName>
</protein>
<dbReference type="Proteomes" id="UP000183610">
    <property type="component" value="Unassembled WGS sequence"/>
</dbReference>
<dbReference type="GO" id="GO:0046168">
    <property type="term" value="P:glycerol-3-phosphate catabolic process"/>
    <property type="evidence" value="ECO:0007669"/>
    <property type="project" value="TreeGrafter"/>
</dbReference>
<dbReference type="EC" id="1.1.5.3" evidence="9"/>
<feature type="domain" description="Alpha-glycerophosphate oxidase C-terminal" evidence="11">
    <location>
        <begin position="417"/>
        <end position="545"/>
    </location>
</feature>
<feature type="domain" description="FAD dependent oxidoreductase" evidence="10">
    <location>
        <begin position="33"/>
        <end position="388"/>
    </location>
</feature>
<evidence type="ECO:0000256" key="2">
    <source>
        <dbReference type="ARBA" id="ARBA00004977"/>
    </source>
</evidence>
<proteinExistence type="inferred from homology"/>
<evidence type="ECO:0000256" key="9">
    <source>
        <dbReference type="RuleBase" id="RU361217"/>
    </source>
</evidence>
<dbReference type="PANTHER" id="PTHR11985">
    <property type="entry name" value="GLYCEROL-3-PHOSPHATE DEHYDROGENASE"/>
    <property type="match status" value="1"/>
</dbReference>
<keyword evidence="4 9" id="KW-0285">Flavoprotein</keyword>
<reference evidence="12 13" key="1">
    <citation type="submission" date="2016-10" db="EMBL/GenBank/DDBJ databases">
        <authorList>
            <person name="Varghese N."/>
            <person name="Submissions S."/>
        </authorList>
    </citation>
    <scope>NUCLEOTIDE SEQUENCE [LARGE SCALE GENOMIC DNA]</scope>
    <source>
        <strain evidence="12 13">ATCC 49954</strain>
    </source>
</reference>